<comment type="similarity">
    <text evidence="5">Belongs to the TonB family.</text>
</comment>
<keyword evidence="8" id="KW-1185">Reference proteome</keyword>
<dbReference type="InterPro" id="IPR052173">
    <property type="entry name" value="Beta-lactam_resp_regulator"/>
</dbReference>
<dbReference type="InterPro" id="IPR037682">
    <property type="entry name" value="TonB_C"/>
</dbReference>
<dbReference type="Pfam" id="PF05569">
    <property type="entry name" value="Peptidase_M56"/>
    <property type="match status" value="1"/>
</dbReference>
<evidence type="ECO:0000256" key="2">
    <source>
        <dbReference type="ARBA" id="ARBA00022692"/>
    </source>
</evidence>
<protein>
    <recommendedName>
        <fullName evidence="5">Protein TonB</fullName>
    </recommendedName>
</protein>
<dbReference type="InterPro" id="IPR006260">
    <property type="entry name" value="TonB/TolA_C"/>
</dbReference>
<gene>
    <name evidence="7" type="ORF">FLL45_15460</name>
</gene>
<keyword evidence="5" id="KW-0735">Signal-anchor</keyword>
<dbReference type="OrthoDB" id="1628901at2"/>
<name>A0A545T6L0_9GAMM</name>
<keyword evidence="2 5" id="KW-0812">Transmembrane</keyword>
<dbReference type="Pfam" id="PF03544">
    <property type="entry name" value="TonB_C"/>
    <property type="match status" value="1"/>
</dbReference>
<keyword evidence="5" id="KW-0653">Protein transport</keyword>
<sequence>MISMLFDFILAKLPGVTVLLVLVLVARHWVLRYLNARIAYCLWLLVPCYLLFPFEWVAGQSHQFVGAFTYRFNPLNFEYGAIKKQLINAESLWLATIWVSGVFAYIGAYLLKYALVRRSFMVHKIELSHVQLESVNIVSSSLINYPAVIGFIQSYLILPEGFHRLSAAKRNMIIEHELCHLARKDYLWNLARVMIRGIFWFHPLVHFADKYVEADQEISCDLAVLKNANKTERFQYAESLVETATQSRSVLLSQWDYFSLTKERVKMLRKYQIKQWHSIVAIFLACAAFWFSGNFALAKQASEEVEPISFVNPKYPLKAAKQGVEGYVRFQLDIDENGLPSNIKIIESTPGDTFDQAAMDSIKQWKFKQDQPMTAAEYTIEFKVN</sequence>
<feature type="transmembrane region" description="Helical" evidence="5">
    <location>
        <begin position="92"/>
        <end position="111"/>
    </location>
</feature>
<evidence type="ECO:0000313" key="8">
    <source>
        <dbReference type="Proteomes" id="UP000317839"/>
    </source>
</evidence>
<evidence type="ECO:0000256" key="1">
    <source>
        <dbReference type="ARBA" id="ARBA00004167"/>
    </source>
</evidence>
<dbReference type="CDD" id="cd07341">
    <property type="entry name" value="M56_BlaR1_MecR1_like"/>
    <property type="match status" value="1"/>
</dbReference>
<dbReference type="Proteomes" id="UP000317839">
    <property type="component" value="Unassembled WGS sequence"/>
</dbReference>
<feature type="transmembrane region" description="Helical" evidence="5">
    <location>
        <begin position="38"/>
        <end position="58"/>
    </location>
</feature>
<evidence type="ECO:0000256" key="5">
    <source>
        <dbReference type="RuleBase" id="RU362123"/>
    </source>
</evidence>
<dbReference type="GO" id="GO:0055085">
    <property type="term" value="P:transmembrane transport"/>
    <property type="evidence" value="ECO:0007669"/>
    <property type="project" value="InterPro"/>
</dbReference>
<evidence type="ECO:0000256" key="4">
    <source>
        <dbReference type="ARBA" id="ARBA00023136"/>
    </source>
</evidence>
<dbReference type="GO" id="GO:0031992">
    <property type="term" value="F:energy transducer activity"/>
    <property type="evidence" value="ECO:0007669"/>
    <property type="project" value="InterPro"/>
</dbReference>
<dbReference type="SUPFAM" id="SSF74653">
    <property type="entry name" value="TolA/TonB C-terminal domain"/>
    <property type="match status" value="1"/>
</dbReference>
<dbReference type="PANTHER" id="PTHR34978:SF3">
    <property type="entry name" value="SLR0241 PROTEIN"/>
    <property type="match status" value="1"/>
</dbReference>
<dbReference type="Gene3D" id="3.30.2420.10">
    <property type="entry name" value="TonB"/>
    <property type="match status" value="1"/>
</dbReference>
<dbReference type="GO" id="GO:0015031">
    <property type="term" value="P:protein transport"/>
    <property type="evidence" value="ECO:0007669"/>
    <property type="project" value="UniProtKB-UniRule"/>
</dbReference>
<dbReference type="GO" id="GO:0030288">
    <property type="term" value="C:outer membrane-bounded periplasmic space"/>
    <property type="evidence" value="ECO:0007669"/>
    <property type="project" value="InterPro"/>
</dbReference>
<dbReference type="PANTHER" id="PTHR34978">
    <property type="entry name" value="POSSIBLE SENSOR-TRANSDUCER PROTEIN BLAR"/>
    <property type="match status" value="1"/>
</dbReference>
<keyword evidence="5" id="KW-0813">Transport</keyword>
<feature type="domain" description="TonB C-terminal" evidence="6">
    <location>
        <begin position="300"/>
        <end position="385"/>
    </location>
</feature>
<comment type="function">
    <text evidence="5">Interacts with outer membrane receptor proteins that carry out high-affinity binding and energy dependent uptake into the periplasmic space of specific substrates. It could act to transduce energy from the cytoplasmic membrane to specific energy-requiring processes in the outer membrane, resulting in the release into the periplasm of ligands bound by these outer membrane proteins.</text>
</comment>
<dbReference type="AlphaFoldDB" id="A0A545T6L0"/>
<keyword evidence="5" id="KW-0997">Cell inner membrane</keyword>
<organism evidence="7 8">
    <name type="scientific">Aliikangiella marina</name>
    <dbReference type="NCBI Taxonomy" id="1712262"/>
    <lineage>
        <taxon>Bacteria</taxon>
        <taxon>Pseudomonadati</taxon>
        <taxon>Pseudomonadota</taxon>
        <taxon>Gammaproteobacteria</taxon>
        <taxon>Oceanospirillales</taxon>
        <taxon>Pleioneaceae</taxon>
        <taxon>Aliikangiella</taxon>
    </lineage>
</organism>
<dbReference type="InterPro" id="IPR003538">
    <property type="entry name" value="TonB"/>
</dbReference>
<proteinExistence type="inferred from homology"/>
<evidence type="ECO:0000256" key="3">
    <source>
        <dbReference type="ARBA" id="ARBA00022989"/>
    </source>
</evidence>
<comment type="subcellular location">
    <subcellularLocation>
        <location evidence="5">Cell inner membrane</location>
        <topology evidence="5">Single-pass membrane protein</topology>
        <orientation evidence="5">Periplasmic side</orientation>
    </subcellularLocation>
    <subcellularLocation>
        <location evidence="1">Membrane</location>
        <topology evidence="1">Single-pass membrane protein</topology>
    </subcellularLocation>
</comment>
<dbReference type="NCBIfam" id="TIGR01352">
    <property type="entry name" value="tonB_Cterm"/>
    <property type="match status" value="1"/>
</dbReference>
<dbReference type="GO" id="GO:0015891">
    <property type="term" value="P:siderophore transport"/>
    <property type="evidence" value="ECO:0007669"/>
    <property type="project" value="InterPro"/>
</dbReference>
<evidence type="ECO:0000313" key="7">
    <source>
        <dbReference type="EMBL" id="TQV72861.1"/>
    </source>
</evidence>
<dbReference type="InterPro" id="IPR008756">
    <property type="entry name" value="Peptidase_M56"/>
</dbReference>
<dbReference type="PROSITE" id="PS52015">
    <property type="entry name" value="TONB_CTD"/>
    <property type="match status" value="1"/>
</dbReference>
<comment type="caution">
    <text evidence="5">Lacks conserved residue(s) required for the propagation of feature annotation.</text>
</comment>
<accession>A0A545T6L0</accession>
<reference evidence="7 8" key="1">
    <citation type="submission" date="2019-06" db="EMBL/GenBank/DDBJ databases">
        <title>Draft genome of Aliikangiella marina GYP-15.</title>
        <authorList>
            <person name="Wang G."/>
        </authorList>
    </citation>
    <scope>NUCLEOTIDE SEQUENCE [LARGE SCALE GENOMIC DNA]</scope>
    <source>
        <strain evidence="7 8">GYP-15</strain>
    </source>
</reference>
<feature type="transmembrane region" description="Helical" evidence="5">
    <location>
        <begin position="276"/>
        <end position="297"/>
    </location>
</feature>
<evidence type="ECO:0000259" key="6">
    <source>
        <dbReference type="PROSITE" id="PS52015"/>
    </source>
</evidence>
<dbReference type="RefSeq" id="WP_142942983.1">
    <property type="nucleotide sequence ID" value="NZ_VIKR01000004.1"/>
</dbReference>
<dbReference type="GO" id="GO:0005886">
    <property type="term" value="C:plasma membrane"/>
    <property type="evidence" value="ECO:0007669"/>
    <property type="project" value="UniProtKB-SubCell"/>
</dbReference>
<keyword evidence="3 5" id="KW-1133">Transmembrane helix</keyword>
<dbReference type="PRINTS" id="PR01374">
    <property type="entry name" value="TONBPROTEIN"/>
</dbReference>
<comment type="caution">
    <text evidence="7">The sequence shown here is derived from an EMBL/GenBank/DDBJ whole genome shotgun (WGS) entry which is preliminary data.</text>
</comment>
<dbReference type="EMBL" id="VIKR01000004">
    <property type="protein sequence ID" value="TQV72861.1"/>
    <property type="molecule type" value="Genomic_DNA"/>
</dbReference>
<keyword evidence="5" id="KW-1003">Cell membrane</keyword>
<feature type="transmembrane region" description="Helical" evidence="5">
    <location>
        <begin position="6"/>
        <end position="26"/>
    </location>
</feature>
<keyword evidence="4 5" id="KW-0472">Membrane</keyword>